<name>A0AA36N680_9DINO</name>
<dbReference type="AlphaFoldDB" id="A0AA36N680"/>
<evidence type="ECO:0000313" key="2">
    <source>
        <dbReference type="EMBL" id="CAJ1400310.1"/>
    </source>
</evidence>
<protein>
    <submittedName>
        <fullName evidence="2">Uncharacterized protein</fullName>
    </submittedName>
</protein>
<sequence length="218" mass="23769">MHCRAFSGCLRFPRLQPSESAAAGCVDSASGFDAASMRWLVAWAPAAWAVPAWWGEPSGRYGYEMAQALRRGFAVLDLGAESAAIEVFAQQNSSSECAEGPQEHLNVLDTKSQHWSPPPCYEQDDSDSDSGGPLRLMAQLQQVARWAVRAAASHDGSPVQGRWLERALEEMNSRRELLRAFAYRGLGSEAVAAEPLNPRVPSKALPFRAVSARLELVL</sequence>
<gene>
    <name evidence="2" type="ORF">EVOR1521_LOCUS23680</name>
</gene>
<evidence type="ECO:0000313" key="3">
    <source>
        <dbReference type="Proteomes" id="UP001178507"/>
    </source>
</evidence>
<organism evidence="2 3">
    <name type="scientific">Effrenium voratum</name>
    <dbReference type="NCBI Taxonomy" id="2562239"/>
    <lineage>
        <taxon>Eukaryota</taxon>
        <taxon>Sar</taxon>
        <taxon>Alveolata</taxon>
        <taxon>Dinophyceae</taxon>
        <taxon>Suessiales</taxon>
        <taxon>Symbiodiniaceae</taxon>
        <taxon>Effrenium</taxon>
    </lineage>
</organism>
<feature type="region of interest" description="Disordered" evidence="1">
    <location>
        <begin position="110"/>
        <end position="132"/>
    </location>
</feature>
<reference evidence="2" key="1">
    <citation type="submission" date="2023-08" db="EMBL/GenBank/DDBJ databases">
        <authorList>
            <person name="Chen Y."/>
            <person name="Shah S."/>
            <person name="Dougan E. K."/>
            <person name="Thang M."/>
            <person name="Chan C."/>
        </authorList>
    </citation>
    <scope>NUCLEOTIDE SEQUENCE</scope>
</reference>
<keyword evidence="3" id="KW-1185">Reference proteome</keyword>
<comment type="caution">
    <text evidence="2">The sequence shown here is derived from an EMBL/GenBank/DDBJ whole genome shotgun (WGS) entry which is preliminary data.</text>
</comment>
<accession>A0AA36N680</accession>
<dbReference type="EMBL" id="CAUJNA010003367">
    <property type="protein sequence ID" value="CAJ1400310.1"/>
    <property type="molecule type" value="Genomic_DNA"/>
</dbReference>
<proteinExistence type="predicted"/>
<evidence type="ECO:0000256" key="1">
    <source>
        <dbReference type="SAM" id="MobiDB-lite"/>
    </source>
</evidence>
<dbReference type="Proteomes" id="UP001178507">
    <property type="component" value="Unassembled WGS sequence"/>
</dbReference>